<dbReference type="Proteomes" id="UP000266841">
    <property type="component" value="Unassembled WGS sequence"/>
</dbReference>
<sequence length="108" mass="11746">HHISPKPSDGPRSLAVPANEKKKVNDGRDQYADDREAEEPALPERVRPAPRDVQHVHAGLLHRVAPSVERVVVGRAPEPEAPASRPGGRRGGGTPERNRRLRVVVSLG</sequence>
<feature type="compositionally biased region" description="Basic and acidic residues" evidence="1">
    <location>
        <begin position="19"/>
        <end position="34"/>
    </location>
</feature>
<feature type="region of interest" description="Disordered" evidence="1">
    <location>
        <begin position="1"/>
        <end position="50"/>
    </location>
</feature>
<dbReference type="EMBL" id="AGNL01009431">
    <property type="protein sequence ID" value="EJK69875.1"/>
    <property type="molecule type" value="Genomic_DNA"/>
</dbReference>
<evidence type="ECO:0000313" key="2">
    <source>
        <dbReference type="EMBL" id="EJK69875.1"/>
    </source>
</evidence>
<organism evidence="2 3">
    <name type="scientific">Thalassiosira oceanica</name>
    <name type="common">Marine diatom</name>
    <dbReference type="NCBI Taxonomy" id="159749"/>
    <lineage>
        <taxon>Eukaryota</taxon>
        <taxon>Sar</taxon>
        <taxon>Stramenopiles</taxon>
        <taxon>Ochrophyta</taxon>
        <taxon>Bacillariophyta</taxon>
        <taxon>Coscinodiscophyceae</taxon>
        <taxon>Thalassiosirophycidae</taxon>
        <taxon>Thalassiosirales</taxon>
        <taxon>Thalassiosiraceae</taxon>
        <taxon>Thalassiosira</taxon>
    </lineage>
</organism>
<proteinExistence type="predicted"/>
<protein>
    <submittedName>
        <fullName evidence="2">Uncharacterized protein</fullName>
    </submittedName>
</protein>
<dbReference type="AlphaFoldDB" id="K0SWR5"/>
<accession>K0SWR5</accession>
<keyword evidence="3" id="KW-1185">Reference proteome</keyword>
<comment type="caution">
    <text evidence="2">The sequence shown here is derived from an EMBL/GenBank/DDBJ whole genome shotgun (WGS) entry which is preliminary data.</text>
</comment>
<feature type="region of interest" description="Disordered" evidence="1">
    <location>
        <begin position="72"/>
        <end position="108"/>
    </location>
</feature>
<name>K0SWR5_THAOC</name>
<reference evidence="2 3" key="1">
    <citation type="journal article" date="2012" name="Genome Biol.">
        <title>Genome and low-iron response of an oceanic diatom adapted to chronic iron limitation.</title>
        <authorList>
            <person name="Lommer M."/>
            <person name="Specht M."/>
            <person name="Roy A.S."/>
            <person name="Kraemer L."/>
            <person name="Andreson R."/>
            <person name="Gutowska M.A."/>
            <person name="Wolf J."/>
            <person name="Bergner S.V."/>
            <person name="Schilhabel M.B."/>
            <person name="Klostermeier U.C."/>
            <person name="Beiko R.G."/>
            <person name="Rosenstiel P."/>
            <person name="Hippler M."/>
            <person name="Laroche J."/>
        </authorList>
    </citation>
    <scope>NUCLEOTIDE SEQUENCE [LARGE SCALE GENOMIC DNA]</scope>
    <source>
        <strain evidence="2 3">CCMP1005</strain>
    </source>
</reference>
<evidence type="ECO:0000313" key="3">
    <source>
        <dbReference type="Proteomes" id="UP000266841"/>
    </source>
</evidence>
<feature type="non-terminal residue" evidence="2">
    <location>
        <position position="1"/>
    </location>
</feature>
<evidence type="ECO:0000256" key="1">
    <source>
        <dbReference type="SAM" id="MobiDB-lite"/>
    </source>
</evidence>
<gene>
    <name evidence="2" type="ORF">THAOC_08827</name>
</gene>